<organism evidence="1 2">
    <name type="scientific">Brevibacillus panacihumi W25</name>
    <dbReference type="NCBI Taxonomy" id="1408254"/>
    <lineage>
        <taxon>Bacteria</taxon>
        <taxon>Bacillati</taxon>
        <taxon>Bacillota</taxon>
        <taxon>Bacilli</taxon>
        <taxon>Bacillales</taxon>
        <taxon>Paenibacillaceae</taxon>
        <taxon>Brevibacillus</taxon>
    </lineage>
</organism>
<accession>V6M5J8</accession>
<name>V6M5J8_9BACL</name>
<dbReference type="AlphaFoldDB" id="V6M5J8"/>
<sequence length="29" mass="3429">MSEKMKDLTNVVKKPPTIPFLELYHKKGR</sequence>
<proteinExistence type="predicted"/>
<gene>
    <name evidence="1" type="ORF">T458_18605</name>
</gene>
<dbReference type="HOGENOM" id="CLU_3408864_0_0_9"/>
<evidence type="ECO:0000313" key="2">
    <source>
        <dbReference type="Proteomes" id="UP000017973"/>
    </source>
</evidence>
<comment type="caution">
    <text evidence="1">The sequence shown here is derived from an EMBL/GenBank/DDBJ whole genome shotgun (WGS) entry which is preliminary data.</text>
</comment>
<reference evidence="1 2" key="1">
    <citation type="journal article" date="2014" name="Genome Announc.">
        <title>Draft Genome Sequence of Brevibacillus panacihumi Strain W25, a Halotolerant Hydrocarbon-Degrading Bacterium.</title>
        <authorList>
            <person name="Wang X."/>
            <person name="Jin D."/>
            <person name="Zhou L."/>
            <person name="Wu L."/>
            <person name="An W."/>
            <person name="Chen Y."/>
            <person name="Zhao L."/>
        </authorList>
    </citation>
    <scope>NUCLEOTIDE SEQUENCE [LARGE SCALE GENOMIC DNA]</scope>
    <source>
        <strain evidence="1 2">W25</strain>
    </source>
</reference>
<protein>
    <submittedName>
        <fullName evidence="1">Uncharacterized protein</fullName>
    </submittedName>
</protein>
<dbReference type="EMBL" id="AYJU01000017">
    <property type="protein sequence ID" value="EST53849.1"/>
    <property type="molecule type" value="Genomic_DNA"/>
</dbReference>
<dbReference type="Proteomes" id="UP000017973">
    <property type="component" value="Unassembled WGS sequence"/>
</dbReference>
<keyword evidence="2" id="KW-1185">Reference proteome</keyword>
<evidence type="ECO:0000313" key="1">
    <source>
        <dbReference type="EMBL" id="EST53849.1"/>
    </source>
</evidence>